<protein>
    <submittedName>
        <fullName evidence="1">Uncharacterized protein</fullName>
    </submittedName>
</protein>
<name>A0A1W1I2N5_9BACT</name>
<reference evidence="1 2" key="1">
    <citation type="submission" date="2017-03" db="EMBL/GenBank/DDBJ databases">
        <authorList>
            <person name="Afonso C.L."/>
            <person name="Miller P.J."/>
            <person name="Scott M.A."/>
            <person name="Spackman E."/>
            <person name="Goraichik I."/>
            <person name="Dimitrov K.M."/>
            <person name="Suarez D.L."/>
            <person name="Swayne D.E."/>
        </authorList>
    </citation>
    <scope>NUCLEOTIDE SEQUENCE [LARGE SCALE GENOMIC DNA]</scope>
    <source>
        <strain evidence="1">Genome sequencing of Nitrospira japonica strain NJ11</strain>
    </source>
</reference>
<dbReference type="Proteomes" id="UP000192042">
    <property type="component" value="Chromosome I"/>
</dbReference>
<dbReference type="KEGG" id="nja:NSJP_0911"/>
<evidence type="ECO:0000313" key="1">
    <source>
        <dbReference type="EMBL" id="SLM47083.1"/>
    </source>
</evidence>
<dbReference type="EMBL" id="LT828648">
    <property type="protein sequence ID" value="SLM47083.1"/>
    <property type="molecule type" value="Genomic_DNA"/>
</dbReference>
<proteinExistence type="predicted"/>
<organism evidence="1 2">
    <name type="scientific">Nitrospira japonica</name>
    <dbReference type="NCBI Taxonomy" id="1325564"/>
    <lineage>
        <taxon>Bacteria</taxon>
        <taxon>Pseudomonadati</taxon>
        <taxon>Nitrospirota</taxon>
        <taxon>Nitrospiria</taxon>
        <taxon>Nitrospirales</taxon>
        <taxon>Nitrospiraceae</taxon>
        <taxon>Nitrospira</taxon>
    </lineage>
</organism>
<sequence>MRYFLNKSQTRVLRRAKADWIKKESTVDLCRQFFDTPTTFEPKIQRSPASLTGSHRP</sequence>
<accession>A0A1W1I2N5</accession>
<keyword evidence="2" id="KW-1185">Reference proteome</keyword>
<dbReference type="AlphaFoldDB" id="A0A1W1I2N5"/>
<dbReference type="STRING" id="1325564.NSJP_0911"/>
<evidence type="ECO:0000313" key="2">
    <source>
        <dbReference type="Proteomes" id="UP000192042"/>
    </source>
</evidence>
<gene>
    <name evidence="1" type="ORF">NSJP_0911</name>
</gene>